<sequence>MNMDTNPRLSQCAPRTDVTLRPLCDLFMRSTGCVSQLAVISNKYEETPSHQEDIIMGYGLQIRIYEPYPDAQEMKTPLSLCVIAALLAGFVLLSHASEHETGKGEELQRSDGNIKVQRNNTAANVRKPKAETPRKKKVKKTGGQSVSMGPRSDISCTRLGGICQPDRFICQGRYLKDKCSGATTRQCCMPAGAWSVFCAGHHNNRVRACDVHGCGAFDSRRGSSRHKAVDLVCADYGVVNTPFSGSLAGPVSRKDPAGNQFDGVKLLNDVYCVKIFNIRPYRYIGPVVQGEALGYLLPLQERFSGITSHLELQMCDGTDPSPFI</sequence>
<dbReference type="InterPro" id="IPR011055">
    <property type="entry name" value="Dup_hybrid_motif"/>
</dbReference>
<evidence type="ECO:0000256" key="1">
    <source>
        <dbReference type="ARBA" id="ARBA00022723"/>
    </source>
</evidence>
<dbReference type="GO" id="GO:0046872">
    <property type="term" value="F:metal ion binding"/>
    <property type="evidence" value="ECO:0007669"/>
    <property type="project" value="UniProtKB-KW"/>
</dbReference>
<proteinExistence type="inferred from homology"/>
<comment type="similarity">
    <text evidence="5">Belongs to the LECT2/MIM-1 family.</text>
</comment>
<evidence type="ECO:0000256" key="4">
    <source>
        <dbReference type="ARBA" id="ARBA00023157"/>
    </source>
</evidence>
<keyword evidence="4" id="KW-1015">Disulfide bond</keyword>
<evidence type="ECO:0000256" key="2">
    <source>
        <dbReference type="ARBA" id="ARBA00022729"/>
    </source>
</evidence>
<evidence type="ECO:0000256" key="6">
    <source>
        <dbReference type="SAM" id="MobiDB-lite"/>
    </source>
</evidence>
<keyword evidence="2" id="KW-0732">Signal</keyword>
<name>A0AAV1FRT9_XYRNO</name>
<feature type="region of interest" description="Disordered" evidence="6">
    <location>
        <begin position="101"/>
        <end position="149"/>
    </location>
</feature>
<dbReference type="EMBL" id="OY660872">
    <property type="protein sequence ID" value="CAJ1063509.1"/>
    <property type="molecule type" value="Genomic_DNA"/>
</dbReference>
<keyword evidence="1" id="KW-0479">Metal-binding</keyword>
<evidence type="ECO:0000256" key="3">
    <source>
        <dbReference type="ARBA" id="ARBA00022833"/>
    </source>
</evidence>
<accession>A0AAV1FRT9</accession>
<dbReference type="InterPro" id="IPR008663">
    <property type="entry name" value="LECT2"/>
</dbReference>
<dbReference type="PANTHER" id="PTHR11329:SF0">
    <property type="entry name" value="LEUKOCYTE CELL-DERIVED CHEMOTAXIN-2"/>
    <property type="match status" value="1"/>
</dbReference>
<evidence type="ECO:0000313" key="7">
    <source>
        <dbReference type="EMBL" id="CAJ1063509.1"/>
    </source>
</evidence>
<dbReference type="Gene3D" id="2.70.70.10">
    <property type="entry name" value="Glucose Permease (Domain IIA)"/>
    <property type="match status" value="1"/>
</dbReference>
<evidence type="ECO:0000256" key="5">
    <source>
        <dbReference type="ARBA" id="ARBA00024361"/>
    </source>
</evidence>
<protein>
    <submittedName>
        <fullName evidence="7">Leukocyte cell-derived chemotaxin-2</fullName>
    </submittedName>
</protein>
<organism evidence="7 8">
    <name type="scientific">Xyrichtys novacula</name>
    <name type="common">Pearly razorfish</name>
    <name type="synonym">Hemipteronotus novacula</name>
    <dbReference type="NCBI Taxonomy" id="13765"/>
    <lineage>
        <taxon>Eukaryota</taxon>
        <taxon>Metazoa</taxon>
        <taxon>Chordata</taxon>
        <taxon>Craniata</taxon>
        <taxon>Vertebrata</taxon>
        <taxon>Euteleostomi</taxon>
        <taxon>Actinopterygii</taxon>
        <taxon>Neopterygii</taxon>
        <taxon>Teleostei</taxon>
        <taxon>Neoteleostei</taxon>
        <taxon>Acanthomorphata</taxon>
        <taxon>Eupercaria</taxon>
        <taxon>Labriformes</taxon>
        <taxon>Labridae</taxon>
        <taxon>Xyrichtys</taxon>
    </lineage>
</organism>
<keyword evidence="8" id="KW-1185">Reference proteome</keyword>
<gene>
    <name evidence="7" type="ORF">XNOV1_A011261</name>
</gene>
<evidence type="ECO:0000313" key="8">
    <source>
        <dbReference type="Proteomes" id="UP001178508"/>
    </source>
</evidence>
<dbReference type="Proteomes" id="UP001178508">
    <property type="component" value="Chromosome 9"/>
</dbReference>
<dbReference type="AlphaFoldDB" id="A0AAV1FRT9"/>
<keyword evidence="3" id="KW-0862">Zinc</keyword>
<dbReference type="PANTHER" id="PTHR11329">
    <property type="entry name" value="LEUKOCYTE CELL-DERIVED CHEMOTAXIN 2"/>
    <property type="match status" value="1"/>
</dbReference>
<reference evidence="7" key="1">
    <citation type="submission" date="2023-08" db="EMBL/GenBank/DDBJ databases">
        <authorList>
            <person name="Alioto T."/>
            <person name="Alioto T."/>
            <person name="Gomez Garrido J."/>
        </authorList>
    </citation>
    <scope>NUCLEOTIDE SEQUENCE</scope>
</reference>